<dbReference type="AlphaFoldDB" id="A0A9Q3GFR6"/>
<evidence type="ECO:0000256" key="1">
    <source>
        <dbReference type="SAM" id="MobiDB-lite"/>
    </source>
</evidence>
<reference evidence="2" key="1">
    <citation type="submission" date="2021-03" db="EMBL/GenBank/DDBJ databases">
        <title>Draft genome sequence of rust myrtle Austropuccinia psidii MF-1, a brazilian biotype.</title>
        <authorList>
            <person name="Quecine M.C."/>
            <person name="Pachon D.M.R."/>
            <person name="Bonatelli M.L."/>
            <person name="Correr F.H."/>
            <person name="Franceschini L.M."/>
            <person name="Leite T.F."/>
            <person name="Margarido G.R.A."/>
            <person name="Almeida C.A."/>
            <person name="Ferrarezi J.A."/>
            <person name="Labate C.A."/>
        </authorList>
    </citation>
    <scope>NUCLEOTIDE SEQUENCE</scope>
    <source>
        <strain evidence="2">MF-1</strain>
    </source>
</reference>
<protein>
    <submittedName>
        <fullName evidence="2">Uncharacterized protein</fullName>
    </submittedName>
</protein>
<gene>
    <name evidence="2" type="ORF">O181_005266</name>
</gene>
<organism evidence="2 3">
    <name type="scientific">Austropuccinia psidii MF-1</name>
    <dbReference type="NCBI Taxonomy" id="1389203"/>
    <lineage>
        <taxon>Eukaryota</taxon>
        <taxon>Fungi</taxon>
        <taxon>Dikarya</taxon>
        <taxon>Basidiomycota</taxon>
        <taxon>Pucciniomycotina</taxon>
        <taxon>Pucciniomycetes</taxon>
        <taxon>Pucciniales</taxon>
        <taxon>Sphaerophragmiaceae</taxon>
        <taxon>Austropuccinia</taxon>
    </lineage>
</organism>
<sequence>MGDITTRTKTGRDWYKYPVDNKTGGKPISRPNKPQDRNPLKFDKCGSTSHLANTCPKRTRINEIEIEEAEDKKETNYVSLQESDSDPSEEEKLPDQLSIGNINISFEVTEVDAHLPQLSD</sequence>
<evidence type="ECO:0000313" key="3">
    <source>
        <dbReference type="Proteomes" id="UP000765509"/>
    </source>
</evidence>
<keyword evidence="3" id="KW-1185">Reference proteome</keyword>
<proteinExistence type="predicted"/>
<feature type="region of interest" description="Disordered" evidence="1">
    <location>
        <begin position="1"/>
        <end position="94"/>
    </location>
</feature>
<evidence type="ECO:0000313" key="2">
    <source>
        <dbReference type="EMBL" id="MBW0465551.1"/>
    </source>
</evidence>
<accession>A0A9Q3GFR6</accession>
<comment type="caution">
    <text evidence="2">The sequence shown here is derived from an EMBL/GenBank/DDBJ whole genome shotgun (WGS) entry which is preliminary data.</text>
</comment>
<name>A0A9Q3GFR6_9BASI</name>
<dbReference type="EMBL" id="AVOT02001072">
    <property type="protein sequence ID" value="MBW0465551.1"/>
    <property type="molecule type" value="Genomic_DNA"/>
</dbReference>
<feature type="compositionally biased region" description="Basic and acidic residues" evidence="1">
    <location>
        <begin position="33"/>
        <end position="44"/>
    </location>
</feature>
<dbReference type="Proteomes" id="UP000765509">
    <property type="component" value="Unassembled WGS sequence"/>
</dbReference>